<evidence type="ECO:0000256" key="1">
    <source>
        <dbReference type="SAM" id="Phobius"/>
    </source>
</evidence>
<accession>A0A8S1PLP1</accession>
<reference evidence="2" key="1">
    <citation type="submission" date="2021-01" db="EMBL/GenBank/DDBJ databases">
        <authorList>
            <consortium name="Genoscope - CEA"/>
            <person name="William W."/>
        </authorList>
    </citation>
    <scope>NUCLEOTIDE SEQUENCE</scope>
</reference>
<keyword evidence="3" id="KW-1185">Reference proteome</keyword>
<protein>
    <recommendedName>
        <fullName evidence="4">Transmembrane protein</fullName>
    </recommendedName>
</protein>
<sequence length="119" mass="14339">MMILIQILKKTMFNIKFQNIQVIKELNKIQTLSVYHSPQCKYYNFLKFGNQIILITYINKSIIKLDLEHESQNLKLTPILNLQSNRIKQLTLKVCNILGFLIYLIIQYPYWVHYKLYQN</sequence>
<proteinExistence type="predicted"/>
<organism evidence="2 3">
    <name type="scientific">Paramecium sonneborni</name>
    <dbReference type="NCBI Taxonomy" id="65129"/>
    <lineage>
        <taxon>Eukaryota</taxon>
        <taxon>Sar</taxon>
        <taxon>Alveolata</taxon>
        <taxon>Ciliophora</taxon>
        <taxon>Intramacronucleata</taxon>
        <taxon>Oligohymenophorea</taxon>
        <taxon>Peniculida</taxon>
        <taxon>Parameciidae</taxon>
        <taxon>Paramecium</taxon>
    </lineage>
</organism>
<feature type="transmembrane region" description="Helical" evidence="1">
    <location>
        <begin position="90"/>
        <end position="111"/>
    </location>
</feature>
<dbReference type="AlphaFoldDB" id="A0A8S1PLP1"/>
<dbReference type="EMBL" id="CAJJDN010000080">
    <property type="protein sequence ID" value="CAD8103623.1"/>
    <property type="molecule type" value="Genomic_DNA"/>
</dbReference>
<name>A0A8S1PLP1_9CILI</name>
<evidence type="ECO:0000313" key="2">
    <source>
        <dbReference type="EMBL" id="CAD8103623.1"/>
    </source>
</evidence>
<keyword evidence="1" id="KW-0472">Membrane</keyword>
<evidence type="ECO:0008006" key="4">
    <source>
        <dbReference type="Google" id="ProtNLM"/>
    </source>
</evidence>
<keyword evidence="1" id="KW-0812">Transmembrane</keyword>
<dbReference type="Proteomes" id="UP000692954">
    <property type="component" value="Unassembled WGS sequence"/>
</dbReference>
<gene>
    <name evidence="2" type="ORF">PSON_ATCC_30995.1.T0800187</name>
</gene>
<keyword evidence="1" id="KW-1133">Transmembrane helix</keyword>
<comment type="caution">
    <text evidence="2">The sequence shown here is derived from an EMBL/GenBank/DDBJ whole genome shotgun (WGS) entry which is preliminary data.</text>
</comment>
<evidence type="ECO:0000313" key="3">
    <source>
        <dbReference type="Proteomes" id="UP000692954"/>
    </source>
</evidence>